<keyword evidence="2" id="KW-1185">Reference proteome</keyword>
<evidence type="ECO:0008006" key="3">
    <source>
        <dbReference type="Google" id="ProtNLM"/>
    </source>
</evidence>
<protein>
    <recommendedName>
        <fullName evidence="3">Chromosome partitioning protein ParB</fullName>
    </recommendedName>
</protein>
<sequence length="126" mass="14595">MRQQYHFRRSQQGQLLIWDVIKLIELAREFEVMSVPLESIKELDEAFWYDLGGAKPTCRNVAEHAKLIQQTDLSYPILLCSEGRVMDGMHRVCKALINGDSHIKAVRFPNVIEPHFIDVDPDTLPY</sequence>
<dbReference type="EMBL" id="BBRZ01000087">
    <property type="protein sequence ID" value="GAM58435.1"/>
    <property type="molecule type" value="Genomic_DNA"/>
</dbReference>
<accession>A0A0B8NVA9</accession>
<comment type="caution">
    <text evidence="1">The sequence shown here is derived from an EMBL/GenBank/DDBJ whole genome shotgun (WGS) entry which is preliminary data.</text>
</comment>
<reference evidence="1 2" key="1">
    <citation type="submission" date="2015-01" db="EMBL/GenBank/DDBJ databases">
        <title>Vibrio sp. C1 JCM 19231 whole genome shotgun sequence.</title>
        <authorList>
            <person name="Sawabe T."/>
            <person name="Meirelles P."/>
            <person name="Feng G."/>
            <person name="Sayaka M."/>
            <person name="Hattori M."/>
            <person name="Ohkuma M."/>
        </authorList>
    </citation>
    <scope>NUCLEOTIDE SEQUENCE [LARGE SCALE GENOMIC DNA]</scope>
    <source>
        <strain evidence="2">JCM 19231</strain>
    </source>
</reference>
<gene>
    <name evidence="1" type="ORF">JCM19231_2916</name>
</gene>
<organism evidence="1 2">
    <name type="scientific">Vibrio ishigakensis</name>
    <dbReference type="NCBI Taxonomy" id="1481914"/>
    <lineage>
        <taxon>Bacteria</taxon>
        <taxon>Pseudomonadati</taxon>
        <taxon>Pseudomonadota</taxon>
        <taxon>Gammaproteobacteria</taxon>
        <taxon>Vibrionales</taxon>
        <taxon>Vibrionaceae</taxon>
        <taxon>Vibrio</taxon>
    </lineage>
</organism>
<proteinExistence type="predicted"/>
<evidence type="ECO:0000313" key="1">
    <source>
        <dbReference type="EMBL" id="GAM58435.1"/>
    </source>
</evidence>
<name>A0A0B8NVA9_9VIBR</name>
<evidence type="ECO:0000313" key="2">
    <source>
        <dbReference type="Proteomes" id="UP000031671"/>
    </source>
</evidence>
<dbReference type="AlphaFoldDB" id="A0A0B8NVA9"/>
<reference evidence="1 2" key="2">
    <citation type="submission" date="2015-01" db="EMBL/GenBank/DDBJ databases">
        <authorList>
            <consortium name="NBRP consortium"/>
            <person name="Sawabe T."/>
            <person name="Meirelles P."/>
            <person name="Feng G."/>
            <person name="Sayaka M."/>
            <person name="Hattori M."/>
            <person name="Ohkuma M."/>
        </authorList>
    </citation>
    <scope>NUCLEOTIDE SEQUENCE [LARGE SCALE GENOMIC DNA]</scope>
    <source>
        <strain evidence="2">JCM 19231</strain>
    </source>
</reference>
<dbReference type="Proteomes" id="UP000031671">
    <property type="component" value="Unassembled WGS sequence"/>
</dbReference>
<dbReference type="RefSeq" id="WP_261836625.1">
    <property type="nucleotide sequence ID" value="NZ_AP024882.1"/>
</dbReference>